<evidence type="ECO:0000256" key="5">
    <source>
        <dbReference type="ARBA" id="ARBA00023136"/>
    </source>
</evidence>
<organism evidence="7 8">
    <name type="scientific">candidate division WOR-3 bacterium JGI_Cruoil_03_44_89</name>
    <dbReference type="NCBI Taxonomy" id="1973748"/>
    <lineage>
        <taxon>Bacteria</taxon>
        <taxon>Bacteria division WOR-3</taxon>
    </lineage>
</organism>
<evidence type="ECO:0000256" key="1">
    <source>
        <dbReference type="ARBA" id="ARBA00004533"/>
    </source>
</evidence>
<evidence type="ECO:0000256" key="6">
    <source>
        <dbReference type="ARBA" id="ARBA00023315"/>
    </source>
</evidence>
<gene>
    <name evidence="7" type="ORF">CH333_08615</name>
</gene>
<keyword evidence="4" id="KW-0808">Transferase</keyword>
<dbReference type="Pfam" id="PF03279">
    <property type="entry name" value="Lip_A_acyltrans"/>
    <property type="match status" value="1"/>
</dbReference>
<keyword evidence="6" id="KW-0012">Acyltransferase</keyword>
<evidence type="ECO:0000256" key="2">
    <source>
        <dbReference type="ARBA" id="ARBA00022475"/>
    </source>
</evidence>
<dbReference type="PANTHER" id="PTHR30606">
    <property type="entry name" value="LIPID A BIOSYNTHESIS LAUROYL ACYLTRANSFERASE"/>
    <property type="match status" value="1"/>
</dbReference>
<dbReference type="GO" id="GO:0005886">
    <property type="term" value="C:plasma membrane"/>
    <property type="evidence" value="ECO:0007669"/>
    <property type="project" value="UniProtKB-SubCell"/>
</dbReference>
<dbReference type="EMBL" id="NOZQ01000197">
    <property type="protein sequence ID" value="OYD14242.1"/>
    <property type="molecule type" value="Genomic_DNA"/>
</dbReference>
<keyword evidence="3" id="KW-0997">Cell inner membrane</keyword>
<dbReference type="InterPro" id="IPR004960">
    <property type="entry name" value="LipA_acyltrans"/>
</dbReference>
<evidence type="ECO:0000256" key="3">
    <source>
        <dbReference type="ARBA" id="ARBA00022519"/>
    </source>
</evidence>
<evidence type="ECO:0000313" key="8">
    <source>
        <dbReference type="Proteomes" id="UP000215215"/>
    </source>
</evidence>
<accession>A0A235BPW6</accession>
<dbReference type="GO" id="GO:0009247">
    <property type="term" value="P:glycolipid biosynthetic process"/>
    <property type="evidence" value="ECO:0007669"/>
    <property type="project" value="UniProtKB-ARBA"/>
</dbReference>
<name>A0A235BPW6_UNCW3</name>
<dbReference type="AlphaFoldDB" id="A0A235BPW6"/>
<evidence type="ECO:0000256" key="4">
    <source>
        <dbReference type="ARBA" id="ARBA00022679"/>
    </source>
</evidence>
<evidence type="ECO:0008006" key="9">
    <source>
        <dbReference type="Google" id="ProtNLM"/>
    </source>
</evidence>
<dbReference type="PANTHER" id="PTHR30606:SF10">
    <property type="entry name" value="PHOSPHATIDYLINOSITOL MANNOSIDE ACYLTRANSFERASE"/>
    <property type="match status" value="1"/>
</dbReference>
<comment type="subcellular location">
    <subcellularLocation>
        <location evidence="1">Cell inner membrane</location>
    </subcellularLocation>
</comment>
<dbReference type="GO" id="GO:0016746">
    <property type="term" value="F:acyltransferase activity"/>
    <property type="evidence" value="ECO:0007669"/>
    <property type="project" value="UniProtKB-KW"/>
</dbReference>
<comment type="caution">
    <text evidence="7">The sequence shown here is derived from an EMBL/GenBank/DDBJ whole genome shotgun (WGS) entry which is preliminary data.</text>
</comment>
<protein>
    <recommendedName>
        <fullName evidence="9">Lipid A biosynthesis acyltransferase</fullName>
    </recommendedName>
</protein>
<keyword evidence="2" id="KW-1003">Cell membrane</keyword>
<proteinExistence type="predicted"/>
<sequence length="271" mass="31925">MIWYYQICAFLSHVLPYKLAVFTTRRIADILYFTFYRRRRGNVFENLKTIEKGELSPRELYKLAIETYENFATFVYEFLILPSIYKKGILKFLIPVNADRIRRPSLVLTAHLGNWEWGASLLSELGFQPTVIALEHPQKEVTAFFTRRRRSAGMKVIYLGKGIKEVLSILKAGNVVATLGDRDYTGNHILVQFMNRKIGVPRGVFEIALRLKIPIIPAFCVKEDNRYRVYFEEPIAFTCEDDAVRKWIDVLERYVRRYPTQWYIFDDIWKG</sequence>
<reference evidence="7 8" key="1">
    <citation type="submission" date="2017-07" db="EMBL/GenBank/DDBJ databases">
        <title>Recovery of genomes from metagenomes via a dereplication, aggregation, and scoring strategy.</title>
        <authorList>
            <person name="Sieber C.M."/>
            <person name="Probst A.J."/>
            <person name="Sharrar A."/>
            <person name="Thomas B.C."/>
            <person name="Hess M."/>
            <person name="Tringe S.G."/>
            <person name="Banfield J.F."/>
        </authorList>
    </citation>
    <scope>NUCLEOTIDE SEQUENCE [LARGE SCALE GENOMIC DNA]</scope>
    <source>
        <strain evidence="7">JGI_Cruoil_03_44_89</strain>
    </source>
</reference>
<evidence type="ECO:0000313" key="7">
    <source>
        <dbReference type="EMBL" id="OYD14242.1"/>
    </source>
</evidence>
<dbReference type="CDD" id="cd07984">
    <property type="entry name" value="LPLAT_LABLAT-like"/>
    <property type="match status" value="1"/>
</dbReference>
<dbReference type="Proteomes" id="UP000215215">
    <property type="component" value="Unassembled WGS sequence"/>
</dbReference>
<keyword evidence="5" id="KW-0472">Membrane</keyword>